<dbReference type="RefSeq" id="WP_023972457.1">
    <property type="nucleotide sequence ID" value="NZ_CP075111.1"/>
</dbReference>
<dbReference type="EMBL" id="NPLM01000013">
    <property type="protein sequence ID" value="PDN80896.1"/>
    <property type="molecule type" value="Genomic_DNA"/>
</dbReference>
<reference evidence="1" key="1">
    <citation type="submission" date="2017-08" db="EMBL/GenBank/DDBJ databases">
        <title>Whole genome sequencing of Salmonella enterica.</title>
        <authorList>
            <person name="Bell R."/>
            <person name="Levy K."/>
        </authorList>
    </citation>
    <scope>NUCLEOTIDE SEQUENCE [LARGE SCALE GENOMIC DNA]</scope>
    <source>
        <strain evidence="1">CFSAN060805</strain>
    </source>
</reference>
<name>A0A2A6D3S6_SALER</name>
<sequence>MNPEIRRRIHTFRNALVLAADTRSHECFRMGRWQELNAFPHGCCGLTSHFLAQYLQDSDPTLKPVIVSLTTTAAFRQQEKSTIQAHTFVELHGWFIDLTLNQFDEYKARVVIDNRTGLLGRLRMHILACDGEEKALSIQLDTTTEDGGELYSWLRATADSLLASSRTIGP</sequence>
<dbReference type="Proteomes" id="UP000873581">
    <property type="component" value="Unassembled WGS sequence"/>
</dbReference>
<organism evidence="1">
    <name type="scientific">Salmonella enterica</name>
    <name type="common">Salmonella choleraesuis</name>
    <dbReference type="NCBI Taxonomy" id="28901"/>
    <lineage>
        <taxon>Bacteria</taxon>
        <taxon>Pseudomonadati</taxon>
        <taxon>Pseudomonadota</taxon>
        <taxon>Gammaproteobacteria</taxon>
        <taxon>Enterobacterales</taxon>
        <taxon>Enterobacteriaceae</taxon>
        <taxon>Salmonella</taxon>
    </lineage>
</organism>
<protein>
    <submittedName>
        <fullName evidence="1">Uncharacterized protein</fullName>
    </submittedName>
</protein>
<accession>A0A2A6D3S6</accession>
<proteinExistence type="predicted"/>
<dbReference type="AlphaFoldDB" id="A0A2A6D3S6"/>
<comment type="caution">
    <text evidence="1">The sequence shown here is derived from an EMBL/GenBank/DDBJ whole genome shotgun (WGS) entry which is preliminary data.</text>
</comment>
<gene>
    <name evidence="1" type="ORF">CIC26_22630</name>
</gene>
<evidence type="ECO:0000313" key="1">
    <source>
        <dbReference type="EMBL" id="PDN80896.1"/>
    </source>
</evidence>